<feature type="region of interest" description="Disordered" evidence="1">
    <location>
        <begin position="49"/>
        <end position="89"/>
    </location>
</feature>
<comment type="caution">
    <text evidence="2">The sequence shown here is derived from an EMBL/GenBank/DDBJ whole genome shotgun (WGS) entry which is preliminary data.</text>
</comment>
<feature type="compositionally biased region" description="Basic and acidic residues" evidence="1">
    <location>
        <begin position="63"/>
        <end position="73"/>
    </location>
</feature>
<keyword evidence="3" id="KW-1185">Reference proteome</keyword>
<sequence length="89" mass="9783">MALPRVWCYTRRSPGWWCQPSGGEGDSGGGCCSGTATAKYGGRNLRWAATGRRRRRAPDDDDRDRGWNGRHDGAPGAARSQKKEGEDRC</sequence>
<gene>
    <name evidence="2" type="ORF">M6B38_135900</name>
</gene>
<evidence type="ECO:0000313" key="2">
    <source>
        <dbReference type="EMBL" id="KAJ6815234.1"/>
    </source>
</evidence>
<dbReference type="AlphaFoldDB" id="A0AAX6FFR1"/>
<reference evidence="2" key="1">
    <citation type="journal article" date="2023" name="GigaByte">
        <title>Genome assembly of the bearded iris, Iris pallida Lam.</title>
        <authorList>
            <person name="Bruccoleri R.E."/>
            <person name="Oakeley E.J."/>
            <person name="Faust A.M.E."/>
            <person name="Altorfer M."/>
            <person name="Dessus-Babus S."/>
            <person name="Burckhardt D."/>
            <person name="Oertli M."/>
            <person name="Naumann U."/>
            <person name="Petersen F."/>
            <person name="Wong J."/>
        </authorList>
    </citation>
    <scope>NUCLEOTIDE SEQUENCE</scope>
    <source>
        <strain evidence="2">GSM-AAB239-AS_SAM_17_03QT</strain>
    </source>
</reference>
<dbReference type="Proteomes" id="UP001140949">
    <property type="component" value="Unassembled WGS sequence"/>
</dbReference>
<name>A0AAX6FFR1_IRIPA</name>
<accession>A0AAX6FFR1</accession>
<dbReference type="EMBL" id="JANAVB010029216">
    <property type="protein sequence ID" value="KAJ6815234.1"/>
    <property type="molecule type" value="Genomic_DNA"/>
</dbReference>
<proteinExistence type="predicted"/>
<organism evidence="2 3">
    <name type="scientific">Iris pallida</name>
    <name type="common">Sweet iris</name>
    <dbReference type="NCBI Taxonomy" id="29817"/>
    <lineage>
        <taxon>Eukaryota</taxon>
        <taxon>Viridiplantae</taxon>
        <taxon>Streptophyta</taxon>
        <taxon>Embryophyta</taxon>
        <taxon>Tracheophyta</taxon>
        <taxon>Spermatophyta</taxon>
        <taxon>Magnoliopsida</taxon>
        <taxon>Liliopsida</taxon>
        <taxon>Asparagales</taxon>
        <taxon>Iridaceae</taxon>
        <taxon>Iridoideae</taxon>
        <taxon>Irideae</taxon>
        <taxon>Iris</taxon>
    </lineage>
</organism>
<evidence type="ECO:0000256" key="1">
    <source>
        <dbReference type="SAM" id="MobiDB-lite"/>
    </source>
</evidence>
<protein>
    <submittedName>
        <fullName evidence="2">Pollen-specific leucine-rich repeat extensin-like protein 4</fullName>
    </submittedName>
</protein>
<reference evidence="2" key="2">
    <citation type="submission" date="2023-04" db="EMBL/GenBank/DDBJ databases">
        <authorList>
            <person name="Bruccoleri R.E."/>
            <person name="Oakeley E.J."/>
            <person name="Faust A.-M."/>
            <person name="Dessus-Babus S."/>
            <person name="Altorfer M."/>
            <person name="Burckhardt D."/>
            <person name="Oertli M."/>
            <person name="Naumann U."/>
            <person name="Petersen F."/>
            <person name="Wong J."/>
        </authorList>
    </citation>
    <scope>NUCLEOTIDE SEQUENCE</scope>
    <source>
        <strain evidence="2">GSM-AAB239-AS_SAM_17_03QT</strain>
        <tissue evidence="2">Leaf</tissue>
    </source>
</reference>
<evidence type="ECO:0000313" key="3">
    <source>
        <dbReference type="Proteomes" id="UP001140949"/>
    </source>
</evidence>